<dbReference type="Gene3D" id="3.30.200.90">
    <property type="match status" value="1"/>
</dbReference>
<dbReference type="Proteomes" id="UP000001593">
    <property type="component" value="Unassembled WGS sequence"/>
</dbReference>
<gene>
    <name evidence="2" type="ORF">NEMVEDRAFT_v1g222531</name>
</gene>
<evidence type="ECO:0000313" key="2">
    <source>
        <dbReference type="EMBL" id="EDO28840.1"/>
    </source>
</evidence>
<feature type="compositionally biased region" description="Low complexity" evidence="1">
    <location>
        <begin position="152"/>
        <end position="168"/>
    </location>
</feature>
<feature type="non-terminal residue" evidence="2">
    <location>
        <position position="1"/>
    </location>
</feature>
<dbReference type="eggNOG" id="KOG2605">
    <property type="taxonomic scope" value="Eukaryota"/>
</dbReference>
<organism evidence="2 3">
    <name type="scientific">Nematostella vectensis</name>
    <name type="common">Starlet sea anemone</name>
    <dbReference type="NCBI Taxonomy" id="45351"/>
    <lineage>
        <taxon>Eukaryota</taxon>
        <taxon>Metazoa</taxon>
        <taxon>Cnidaria</taxon>
        <taxon>Anthozoa</taxon>
        <taxon>Hexacorallia</taxon>
        <taxon>Actiniaria</taxon>
        <taxon>Edwardsiidae</taxon>
        <taxon>Nematostella</taxon>
    </lineage>
</organism>
<reference evidence="2 3" key="1">
    <citation type="journal article" date="2007" name="Science">
        <title>Sea anemone genome reveals ancestral eumetazoan gene repertoire and genomic organization.</title>
        <authorList>
            <person name="Putnam N.H."/>
            <person name="Srivastava M."/>
            <person name="Hellsten U."/>
            <person name="Dirks B."/>
            <person name="Chapman J."/>
            <person name="Salamov A."/>
            <person name="Terry A."/>
            <person name="Shapiro H."/>
            <person name="Lindquist E."/>
            <person name="Kapitonov V.V."/>
            <person name="Jurka J."/>
            <person name="Genikhovich G."/>
            <person name="Grigoriev I.V."/>
            <person name="Lucas S.M."/>
            <person name="Steele R.E."/>
            <person name="Finnerty J.R."/>
            <person name="Technau U."/>
            <person name="Martindale M.Q."/>
            <person name="Rokhsar D.S."/>
        </authorList>
    </citation>
    <scope>NUCLEOTIDE SEQUENCE [LARGE SCALE GENOMIC DNA]</scope>
    <source>
        <strain evidence="3">CH2 X CH6</strain>
    </source>
</reference>
<feature type="compositionally biased region" description="Basic and acidic residues" evidence="1">
    <location>
        <begin position="169"/>
        <end position="186"/>
    </location>
</feature>
<evidence type="ECO:0008006" key="4">
    <source>
        <dbReference type="Google" id="ProtNLM"/>
    </source>
</evidence>
<dbReference type="PhylomeDB" id="A7T5C1"/>
<sequence length="321" mass="35126">PINIFHSSHKTDNEPIRLSYHNNIHYNSVINPNKPSVGVGLGISGYKPWNVLVNDAFKQSEEWHIEQQMLEDKLRATDWEATDEAMEEAVARESYLDWLQDSEKRARGARAASSRKYNTTYIYSEKRANGAASSRKYNTTYIYSEKRANGAATWPGATASSSSTSTSTESKRPTSPHHRERDRDPENAPPSKSPRHSPASTPTSSWHDLPGPSLPDNSPSVASTSTSGASSVVGSNMGIIEPRPGCSTHISNPPSPQGAEGGATPVMPNYLDFIPKSGYGLSEWEDERILAVVLAESQKDYLASLKKSKKEKSPEPGTHSS</sequence>
<evidence type="ECO:0000313" key="3">
    <source>
        <dbReference type="Proteomes" id="UP000001593"/>
    </source>
</evidence>
<dbReference type="AlphaFoldDB" id="A7T5C1"/>
<keyword evidence="3" id="KW-1185">Reference proteome</keyword>
<dbReference type="HOGENOM" id="CLU_867616_0_0_1"/>
<proteinExistence type="predicted"/>
<feature type="region of interest" description="Disordered" evidence="1">
    <location>
        <begin position="152"/>
        <end position="264"/>
    </location>
</feature>
<accession>A7T5C1</accession>
<dbReference type="InParanoid" id="A7T5C1"/>
<dbReference type="STRING" id="45351.A7T5C1"/>
<protein>
    <recommendedName>
        <fullName evidence="4">Deubiquitinating enzyme A</fullName>
    </recommendedName>
</protein>
<name>A7T5C1_NEMVE</name>
<dbReference type="EMBL" id="DS471118">
    <property type="protein sequence ID" value="EDO28840.1"/>
    <property type="molecule type" value="Genomic_DNA"/>
</dbReference>
<feature type="compositionally biased region" description="Low complexity" evidence="1">
    <location>
        <begin position="220"/>
        <end position="235"/>
    </location>
</feature>
<evidence type="ECO:0000256" key="1">
    <source>
        <dbReference type="SAM" id="MobiDB-lite"/>
    </source>
</evidence>